<protein>
    <submittedName>
        <fullName evidence="2">Uncharacterized protein</fullName>
    </submittedName>
</protein>
<name>A0ABV0TX40_9TELE</name>
<dbReference type="EMBL" id="JAHRIQ010047420">
    <property type="protein sequence ID" value="MEQ2236488.1"/>
    <property type="molecule type" value="Genomic_DNA"/>
</dbReference>
<comment type="caution">
    <text evidence="2">The sequence shown here is derived from an EMBL/GenBank/DDBJ whole genome shotgun (WGS) entry which is preliminary data.</text>
</comment>
<reference evidence="2 3" key="1">
    <citation type="submission" date="2021-06" db="EMBL/GenBank/DDBJ databases">
        <authorList>
            <person name="Palmer J.M."/>
        </authorList>
    </citation>
    <scope>NUCLEOTIDE SEQUENCE [LARGE SCALE GENOMIC DNA]</scope>
    <source>
        <strain evidence="3">if_2019</strain>
        <tissue evidence="2">Muscle</tissue>
    </source>
</reference>
<keyword evidence="3" id="KW-1185">Reference proteome</keyword>
<evidence type="ECO:0000256" key="1">
    <source>
        <dbReference type="SAM" id="MobiDB-lite"/>
    </source>
</evidence>
<dbReference type="Proteomes" id="UP001482620">
    <property type="component" value="Unassembled WGS sequence"/>
</dbReference>
<proteinExistence type="predicted"/>
<organism evidence="2 3">
    <name type="scientific">Ilyodon furcidens</name>
    <name type="common">goldbreast splitfin</name>
    <dbReference type="NCBI Taxonomy" id="33524"/>
    <lineage>
        <taxon>Eukaryota</taxon>
        <taxon>Metazoa</taxon>
        <taxon>Chordata</taxon>
        <taxon>Craniata</taxon>
        <taxon>Vertebrata</taxon>
        <taxon>Euteleostomi</taxon>
        <taxon>Actinopterygii</taxon>
        <taxon>Neopterygii</taxon>
        <taxon>Teleostei</taxon>
        <taxon>Neoteleostei</taxon>
        <taxon>Acanthomorphata</taxon>
        <taxon>Ovalentaria</taxon>
        <taxon>Atherinomorphae</taxon>
        <taxon>Cyprinodontiformes</taxon>
        <taxon>Goodeidae</taxon>
        <taxon>Ilyodon</taxon>
    </lineage>
</organism>
<gene>
    <name evidence="2" type="ORF">ILYODFUR_013340</name>
</gene>
<feature type="region of interest" description="Disordered" evidence="1">
    <location>
        <begin position="117"/>
        <end position="140"/>
    </location>
</feature>
<sequence length="140" mass="15989">MQRQELSLLRSAVIVGLPPASTPQWEEEGCEDDCSRSSELCCPVSQIEHFETLGFDEHFHSYHVVKGNEFDASLLRVHQLQFFQLFDLQTMYVFERNDLFRDVFPLIRHWWRIGGQGAKKPGVDVEEDGGGGMSSADKRG</sequence>
<evidence type="ECO:0000313" key="2">
    <source>
        <dbReference type="EMBL" id="MEQ2236488.1"/>
    </source>
</evidence>
<accession>A0ABV0TX40</accession>
<evidence type="ECO:0000313" key="3">
    <source>
        <dbReference type="Proteomes" id="UP001482620"/>
    </source>
</evidence>